<sequence>MASTKWTQDLTGTPILDTLFDAHTVLIAIVDDTPIALVVDEQTVVGRLTGENITAVTIGISDNNIVQIDHASATDDDYAKFTDAGLEGRSFQELVNDISGVIKATDVEVSELSTATYDDVQDYENFFGDRTILTGGAISDNGDGTLTVAAGTAWAKETDSDTAVGKFFDFSADNSVALTDVTTNY</sequence>
<accession>A0A0F9CFV9</accession>
<evidence type="ECO:0000313" key="1">
    <source>
        <dbReference type="EMBL" id="KKL25322.1"/>
    </source>
</evidence>
<protein>
    <submittedName>
        <fullName evidence="1">Uncharacterized protein</fullName>
    </submittedName>
</protein>
<proteinExistence type="predicted"/>
<comment type="caution">
    <text evidence="1">The sequence shown here is derived from an EMBL/GenBank/DDBJ whole genome shotgun (WGS) entry which is preliminary data.</text>
</comment>
<dbReference type="EMBL" id="LAZR01036258">
    <property type="protein sequence ID" value="KKL25322.1"/>
    <property type="molecule type" value="Genomic_DNA"/>
</dbReference>
<organism evidence="1">
    <name type="scientific">marine sediment metagenome</name>
    <dbReference type="NCBI Taxonomy" id="412755"/>
    <lineage>
        <taxon>unclassified sequences</taxon>
        <taxon>metagenomes</taxon>
        <taxon>ecological metagenomes</taxon>
    </lineage>
</organism>
<name>A0A0F9CFV9_9ZZZZ</name>
<dbReference type="AlphaFoldDB" id="A0A0F9CFV9"/>
<gene>
    <name evidence="1" type="ORF">LCGC14_2406490</name>
</gene>
<feature type="non-terminal residue" evidence="1">
    <location>
        <position position="185"/>
    </location>
</feature>
<reference evidence="1" key="1">
    <citation type="journal article" date="2015" name="Nature">
        <title>Complex archaea that bridge the gap between prokaryotes and eukaryotes.</title>
        <authorList>
            <person name="Spang A."/>
            <person name="Saw J.H."/>
            <person name="Jorgensen S.L."/>
            <person name="Zaremba-Niedzwiedzka K."/>
            <person name="Martijn J."/>
            <person name="Lind A.E."/>
            <person name="van Eijk R."/>
            <person name="Schleper C."/>
            <person name="Guy L."/>
            <person name="Ettema T.J."/>
        </authorList>
    </citation>
    <scope>NUCLEOTIDE SEQUENCE</scope>
</reference>